<dbReference type="AlphaFoldDB" id="K2RAB5"/>
<name>K2RAB5_MACPH</name>
<dbReference type="VEuPathDB" id="FungiDB:MPH_11433"/>
<dbReference type="EMBL" id="AHHD01000469">
    <property type="protein sequence ID" value="EKG11418.1"/>
    <property type="molecule type" value="Genomic_DNA"/>
</dbReference>
<accession>K2RAB5</accession>
<organism evidence="1 2">
    <name type="scientific">Macrophomina phaseolina (strain MS6)</name>
    <name type="common">Charcoal rot fungus</name>
    <dbReference type="NCBI Taxonomy" id="1126212"/>
    <lineage>
        <taxon>Eukaryota</taxon>
        <taxon>Fungi</taxon>
        <taxon>Dikarya</taxon>
        <taxon>Ascomycota</taxon>
        <taxon>Pezizomycotina</taxon>
        <taxon>Dothideomycetes</taxon>
        <taxon>Dothideomycetes incertae sedis</taxon>
        <taxon>Botryosphaeriales</taxon>
        <taxon>Botryosphaeriaceae</taxon>
        <taxon>Macrophomina</taxon>
    </lineage>
</organism>
<gene>
    <name evidence="1" type="ORF">MPH_11433</name>
</gene>
<dbReference type="Proteomes" id="UP000007129">
    <property type="component" value="Unassembled WGS sequence"/>
</dbReference>
<evidence type="ECO:0000313" key="1">
    <source>
        <dbReference type="EMBL" id="EKG11418.1"/>
    </source>
</evidence>
<protein>
    <submittedName>
        <fullName evidence="1">Uncharacterized protein</fullName>
    </submittedName>
</protein>
<dbReference type="HOGENOM" id="CLU_1540356_0_0_1"/>
<sequence length="174" mass="19090">MASYVFSVVRSTDADIAANVAIGPCCRVEVAGLLDRLVGDLHQESLLRIHGCRLSRCLLEELMVESIVVVEEVSVPRLLRVVLAEDGVEAEPVTRHRLVLGFAFYEKLPELVRVVGPGDMDGQTHHSNLVGGALRECYVLKVQHSRTDPAEQGRRNALLRSEGEHPGIFGVQVC</sequence>
<proteinExistence type="predicted"/>
<dbReference type="InParanoid" id="K2RAB5"/>
<comment type="caution">
    <text evidence="1">The sequence shown here is derived from an EMBL/GenBank/DDBJ whole genome shotgun (WGS) entry which is preliminary data.</text>
</comment>
<evidence type="ECO:0000313" key="2">
    <source>
        <dbReference type="Proteomes" id="UP000007129"/>
    </source>
</evidence>
<reference evidence="1 2" key="1">
    <citation type="journal article" date="2012" name="BMC Genomics">
        <title>Tools to kill: Genome of one of the most destructive plant pathogenic fungi Macrophomina phaseolina.</title>
        <authorList>
            <person name="Islam M.S."/>
            <person name="Haque M.S."/>
            <person name="Islam M.M."/>
            <person name="Emdad E.M."/>
            <person name="Halim A."/>
            <person name="Hossen Q.M.M."/>
            <person name="Hossain M.Z."/>
            <person name="Ahmed B."/>
            <person name="Rahim S."/>
            <person name="Rahman M.S."/>
            <person name="Alam M.M."/>
            <person name="Hou S."/>
            <person name="Wan X."/>
            <person name="Saito J.A."/>
            <person name="Alam M."/>
        </authorList>
    </citation>
    <scope>NUCLEOTIDE SEQUENCE [LARGE SCALE GENOMIC DNA]</scope>
    <source>
        <strain evidence="1 2">MS6</strain>
    </source>
</reference>